<dbReference type="Pfam" id="PF00805">
    <property type="entry name" value="Pentapeptide"/>
    <property type="match status" value="1"/>
</dbReference>
<dbReference type="CDD" id="cd00200">
    <property type="entry name" value="WD40"/>
    <property type="match status" value="3"/>
</dbReference>
<dbReference type="InterPro" id="IPR001680">
    <property type="entry name" value="WD40_rpt"/>
</dbReference>
<accession>A0A6G9YNP8</accession>
<feature type="repeat" description="WD" evidence="3">
    <location>
        <begin position="1330"/>
        <end position="1371"/>
    </location>
</feature>
<feature type="repeat" description="WD" evidence="3">
    <location>
        <begin position="994"/>
        <end position="1035"/>
    </location>
</feature>
<dbReference type="SUPFAM" id="SSF141571">
    <property type="entry name" value="Pentapeptide repeat-like"/>
    <property type="match status" value="1"/>
</dbReference>
<keyword evidence="1 3" id="KW-0853">WD repeat</keyword>
<feature type="repeat" description="WD" evidence="3">
    <location>
        <begin position="1288"/>
        <end position="1329"/>
    </location>
</feature>
<feature type="repeat" description="WD" evidence="3">
    <location>
        <begin position="1078"/>
        <end position="1119"/>
    </location>
</feature>
<dbReference type="SUPFAM" id="SSF82171">
    <property type="entry name" value="DPP6 N-terminal domain-like"/>
    <property type="match status" value="1"/>
</dbReference>
<dbReference type="InterPro" id="IPR015943">
    <property type="entry name" value="WD40/YVTN_repeat-like_dom_sf"/>
</dbReference>
<protein>
    <recommendedName>
        <fullName evidence="4">NACHT N-terminal Helical domain-containing protein</fullName>
    </recommendedName>
</protein>
<dbReference type="PROSITE" id="PS50082">
    <property type="entry name" value="WD_REPEATS_2"/>
    <property type="match status" value="15"/>
</dbReference>
<dbReference type="Gene3D" id="3.40.50.300">
    <property type="entry name" value="P-loop containing nucleotide triphosphate hydrolases"/>
    <property type="match status" value="1"/>
</dbReference>
<feature type="repeat" description="WD" evidence="3">
    <location>
        <begin position="952"/>
        <end position="993"/>
    </location>
</feature>
<feature type="repeat" description="WD" evidence="3">
    <location>
        <begin position="1036"/>
        <end position="1077"/>
    </location>
</feature>
<dbReference type="PROSITE" id="PS00678">
    <property type="entry name" value="WD_REPEATS_1"/>
    <property type="match status" value="13"/>
</dbReference>
<evidence type="ECO:0000256" key="3">
    <source>
        <dbReference type="PROSITE-ProRule" id="PRU00221"/>
    </source>
</evidence>
<feature type="repeat" description="WD" evidence="3">
    <location>
        <begin position="1204"/>
        <end position="1245"/>
    </location>
</feature>
<dbReference type="Proteomes" id="UP000503540">
    <property type="component" value="Chromosome"/>
</dbReference>
<feature type="repeat" description="WD" evidence="3">
    <location>
        <begin position="1162"/>
        <end position="1203"/>
    </location>
</feature>
<dbReference type="Gene3D" id="2.130.10.10">
    <property type="entry name" value="YVTN repeat-like/Quinoprotein amine dehydrogenase"/>
    <property type="match status" value="6"/>
</dbReference>
<feature type="repeat" description="WD" evidence="3">
    <location>
        <begin position="1456"/>
        <end position="1497"/>
    </location>
</feature>
<dbReference type="InterPro" id="IPR027417">
    <property type="entry name" value="P-loop_NTPase"/>
</dbReference>
<evidence type="ECO:0000256" key="2">
    <source>
        <dbReference type="ARBA" id="ARBA00022737"/>
    </source>
</evidence>
<evidence type="ECO:0000259" key="4">
    <source>
        <dbReference type="Pfam" id="PF22737"/>
    </source>
</evidence>
<dbReference type="EMBL" id="CP046172">
    <property type="protein sequence ID" value="QIS14811.1"/>
    <property type="molecule type" value="Genomic_DNA"/>
</dbReference>
<dbReference type="PANTHER" id="PTHR22847:SF637">
    <property type="entry name" value="WD REPEAT DOMAIN 5B"/>
    <property type="match status" value="1"/>
</dbReference>
<evidence type="ECO:0000313" key="5">
    <source>
        <dbReference type="EMBL" id="QIS14811.1"/>
    </source>
</evidence>
<dbReference type="RefSeq" id="WP_167477157.1">
    <property type="nucleotide sequence ID" value="NZ_CP046172.1"/>
</dbReference>
<dbReference type="PROSITE" id="PS50294">
    <property type="entry name" value="WD_REPEATS_REGION"/>
    <property type="match status" value="13"/>
</dbReference>
<dbReference type="SUPFAM" id="SSF52540">
    <property type="entry name" value="P-loop containing nucleoside triphosphate hydrolases"/>
    <property type="match status" value="1"/>
</dbReference>
<feature type="repeat" description="WD" evidence="3">
    <location>
        <begin position="1540"/>
        <end position="1581"/>
    </location>
</feature>
<keyword evidence="2" id="KW-0677">Repeat</keyword>
<feature type="domain" description="NACHT N-terminal Helical" evidence="4">
    <location>
        <begin position="8"/>
        <end position="117"/>
    </location>
</feature>
<evidence type="ECO:0000256" key="1">
    <source>
        <dbReference type="ARBA" id="ARBA00022574"/>
    </source>
</evidence>
<dbReference type="InterPro" id="IPR019775">
    <property type="entry name" value="WD40_repeat_CS"/>
</dbReference>
<feature type="repeat" description="WD" evidence="3">
    <location>
        <begin position="1372"/>
        <end position="1413"/>
    </location>
</feature>
<evidence type="ECO:0000313" key="6">
    <source>
        <dbReference type="Proteomes" id="UP000503540"/>
    </source>
</evidence>
<dbReference type="InterPro" id="IPR054737">
    <property type="entry name" value="NNH6"/>
</dbReference>
<dbReference type="SMART" id="SM00320">
    <property type="entry name" value="WD40"/>
    <property type="match status" value="15"/>
</dbReference>
<sequence length="1636" mass="179213">MTNRQRLPKRAVLRHLKTLDDDLSTRQRERLHALADLIDENNRIRLSDALDVATPAGSSTSRQASFRKFRAALAEAAKENGLPFELVADTLKAQPEQRYCWFTGPDSVIAELAEISSIEARTAESGNAIEQSVAELLDPRDIRLYVSANPDPAAGELASIRAFIELLERNLRARTDIRVTITDTLATPIGAPVTDSVTRLADADVAIALLDPGYLCTDEFDAIRAARAQATKSILFVALDELPDNPDLRGLNVGEVLMKQQPFATRSKDGRRQFVRTVCETLISHLNQPFAERQPRRLSRGPVMDRLADYNRGIFARDGFIQDRIIESYGDITAFDASTDLIPNEPHRPTGAKCVAVERLVDWALDNDPAARRWCALLGDTGMGKTTTSRLLTAKLLDLRDLGAADADGRPYPLPIYFDLRDLPVREVGPNPSLYRIVDALLTRIGTNDTRPSADEVLSTMEHGNCVVVFDGLDEALVHLSPADGQAFTRTLWRAIEKTAPRLPYRLPATTPSKLLLSCRTHYFRSIRHEITHFTGQHRGGPQAHDYLSLLMLPFDDEQIGAYLGKHVPGADIAALLEMISSVHNLREMAERPFLLQLISEELAFVERAAYDGQTIRPVDLYGAFARRWLERDDGKHTLLPAHKLLLMEHLAAEELRLRRTGWSADDIEQWLVEFIKERRELAVHYGDETSIWKEDLRTATFLVRRGDDRFGFAHTSLREYFVAQYLLRALLLGPDAIDAVATAWAMPVLPSDETLDFLGQSLAGLSEDDRMRCVATLRAIRDRYWPAASELVFAYALRAEHKGFPRHSVVGTVLDGAELDGWRIGSADSRRLDLRSLSARSARLTGTIFTNVDLGAASFQLSDLTNVEFIDANLKNAQLDGADLTGAVFRMCDLSGSSNGDARTYRTQILRSELGSAVNWHGSSLFIAQCTAARVALAPIEKPLGARLIRYSGHSGEPWSAAYRPDGCHIITVGADTTAQIWDARTGKQLTTLTGHTDWVNSGCYSPDGNQILTTSGDGTARIWNARTGKHLTTLTGHTDWVNSGTYSPDGVHILTTSDDRTARIWDAHTGEHLTTLTGHTDPVTSGCYSPDSNQILTTSGDGTARIWNAHTGKHLTTLTEHTRGILSGTYSPDGNQLLTTSEDGTARIWNAHTGKHLTTLTGHTDWIRSGTYSPDGNHILTTSDDRTARIWNAHTGEHLTTLTEHTGEILSGTYSPDGNQLLTTSEDGTARIWNAHTGKHLTTLTIIDATAQSGYYSPDGKQILTAGGDGTARIWNAHNGKHLTTLTGHTDWVNSGCYSPDGNQILTTSGDGTARIWNAHNGKHLTTLTGHTSWVNSGCYSPDGNQILTTSGDGTARIWNAHTGKHLTTLTSKTNGVLLGAYSSDGTRILTTSTKGTIRLWDAHTGEHLTTLTGHTDPVTSGCYSPDGNQILITSGDGTARIWNAHTGEHLTTLTGHTGGILSGTYRPDGNQLLTTSTDCTARIWNAHTGEHLTTLTGHTGEILSGTYSPDGNQLLTTSDDRTARIWNAHTGKHLTTLTGHTDWIRSGTYSPDGNHILTKGNDGTTRIWVAATGTEILRICALPDANCAVFQQDRLIQATPGAWRYLGWSVIIDGKADRLPAETFGPLPLTLPE</sequence>
<feature type="repeat" description="WD" evidence="3">
    <location>
        <begin position="1498"/>
        <end position="1539"/>
    </location>
</feature>
<feature type="repeat" description="WD" evidence="3">
    <location>
        <begin position="1258"/>
        <end position="1287"/>
    </location>
</feature>
<proteinExistence type="predicted"/>
<name>A0A6G9YNP8_9NOCA</name>
<dbReference type="PANTHER" id="PTHR22847">
    <property type="entry name" value="WD40 REPEAT PROTEIN"/>
    <property type="match status" value="1"/>
</dbReference>
<gene>
    <name evidence="5" type="ORF">F5544_34890</name>
</gene>
<dbReference type="Gene3D" id="2.160.20.80">
    <property type="entry name" value="E3 ubiquitin-protein ligase SopA"/>
    <property type="match status" value="1"/>
</dbReference>
<dbReference type="InterPro" id="IPR036322">
    <property type="entry name" value="WD40_repeat_dom_sf"/>
</dbReference>
<reference evidence="5 6" key="1">
    <citation type="journal article" date="2019" name="ACS Chem. Biol.">
        <title>Identification and Mobilization of a Cryptic Antibiotic Biosynthesis Gene Locus from a Human-Pathogenic Nocardia Isolate.</title>
        <authorList>
            <person name="Herisse M."/>
            <person name="Ishida K."/>
            <person name="Porter J.L."/>
            <person name="Howden B."/>
            <person name="Hertweck C."/>
            <person name="Stinear T.P."/>
            <person name="Pidot S.J."/>
        </authorList>
    </citation>
    <scope>NUCLEOTIDE SEQUENCE [LARGE SCALE GENOMIC DNA]</scope>
    <source>
        <strain evidence="5 6">AUSMDU00012717</strain>
    </source>
</reference>
<dbReference type="SUPFAM" id="SSF50978">
    <property type="entry name" value="WD40 repeat-like"/>
    <property type="match status" value="2"/>
</dbReference>
<dbReference type="Pfam" id="PF22737">
    <property type="entry name" value="NNH6"/>
    <property type="match status" value="1"/>
</dbReference>
<keyword evidence="6" id="KW-1185">Reference proteome</keyword>
<feature type="repeat" description="WD" evidence="3">
    <location>
        <begin position="1120"/>
        <end position="1161"/>
    </location>
</feature>
<dbReference type="Pfam" id="PF00400">
    <property type="entry name" value="WD40"/>
    <property type="match status" value="15"/>
</dbReference>
<organism evidence="5 6">
    <name type="scientific">Nocardia arthritidis</name>
    <dbReference type="NCBI Taxonomy" id="228602"/>
    <lineage>
        <taxon>Bacteria</taxon>
        <taxon>Bacillati</taxon>
        <taxon>Actinomycetota</taxon>
        <taxon>Actinomycetes</taxon>
        <taxon>Mycobacteriales</taxon>
        <taxon>Nocardiaceae</taxon>
        <taxon>Nocardia</taxon>
    </lineage>
</organism>
<dbReference type="InterPro" id="IPR001646">
    <property type="entry name" value="5peptide_repeat"/>
</dbReference>
<feature type="repeat" description="WD" evidence="3">
    <location>
        <begin position="1414"/>
        <end position="1455"/>
    </location>
</feature>
<dbReference type="KEGG" id="nah:F5544_34890"/>